<evidence type="ECO:0000256" key="1">
    <source>
        <dbReference type="ARBA" id="ARBA00004196"/>
    </source>
</evidence>
<dbReference type="EMBL" id="JBHRYE010000010">
    <property type="protein sequence ID" value="MFC3670835.1"/>
    <property type="molecule type" value="Genomic_DNA"/>
</dbReference>
<name>A0ABV7V0A7_9SPHN</name>
<dbReference type="InterPro" id="IPR012480">
    <property type="entry name" value="Hepar_II_III_C"/>
</dbReference>
<dbReference type="InterPro" id="IPR008929">
    <property type="entry name" value="Chondroitin_lyas"/>
</dbReference>
<accession>A0ABV7V0A7</accession>
<feature type="region of interest" description="Disordered" evidence="2">
    <location>
        <begin position="1"/>
        <end position="54"/>
    </location>
</feature>
<dbReference type="Pfam" id="PF07940">
    <property type="entry name" value="Hepar_II_III_C"/>
    <property type="match status" value="1"/>
</dbReference>
<comment type="subcellular location">
    <subcellularLocation>
        <location evidence="1">Cell envelope</location>
    </subcellularLocation>
</comment>
<dbReference type="Gene3D" id="1.50.10.100">
    <property type="entry name" value="Chondroitin AC/alginate lyase"/>
    <property type="match status" value="1"/>
</dbReference>
<dbReference type="Proteomes" id="UP001595683">
    <property type="component" value="Unassembled WGS sequence"/>
</dbReference>
<evidence type="ECO:0000313" key="5">
    <source>
        <dbReference type="Proteomes" id="UP001595683"/>
    </source>
</evidence>
<gene>
    <name evidence="4" type="ORF">ACFOOT_05320</name>
</gene>
<dbReference type="RefSeq" id="WP_373299228.1">
    <property type="nucleotide sequence ID" value="NZ_BMZP01000002.1"/>
</dbReference>
<reference evidence="5" key="1">
    <citation type="journal article" date="2019" name="Int. J. Syst. Evol. Microbiol.">
        <title>The Global Catalogue of Microorganisms (GCM) 10K type strain sequencing project: providing services to taxonomists for standard genome sequencing and annotation.</title>
        <authorList>
            <consortium name="The Broad Institute Genomics Platform"/>
            <consortium name="The Broad Institute Genome Sequencing Center for Infectious Disease"/>
            <person name="Wu L."/>
            <person name="Ma J."/>
        </authorList>
    </citation>
    <scope>NUCLEOTIDE SEQUENCE [LARGE SCALE GENOMIC DNA]</scope>
    <source>
        <strain evidence="5">KCTC 42224</strain>
    </source>
</reference>
<feature type="domain" description="Heparinase II/III-like C-terminal" evidence="3">
    <location>
        <begin position="414"/>
        <end position="673"/>
    </location>
</feature>
<protein>
    <submittedName>
        <fullName evidence="4">Heparinase II/III family protein</fullName>
    </submittedName>
</protein>
<organism evidence="4 5">
    <name type="scientific">Novosphingobium pokkalii</name>
    <dbReference type="NCBI Taxonomy" id="1770194"/>
    <lineage>
        <taxon>Bacteria</taxon>
        <taxon>Pseudomonadati</taxon>
        <taxon>Pseudomonadota</taxon>
        <taxon>Alphaproteobacteria</taxon>
        <taxon>Sphingomonadales</taxon>
        <taxon>Sphingomonadaceae</taxon>
        <taxon>Novosphingobium</taxon>
    </lineage>
</organism>
<evidence type="ECO:0000256" key="2">
    <source>
        <dbReference type="SAM" id="MobiDB-lite"/>
    </source>
</evidence>
<evidence type="ECO:0000313" key="4">
    <source>
        <dbReference type="EMBL" id="MFC3670835.1"/>
    </source>
</evidence>
<dbReference type="Gene3D" id="2.70.98.70">
    <property type="match status" value="1"/>
</dbReference>
<proteinExistence type="predicted"/>
<keyword evidence="5" id="KW-1185">Reference proteome</keyword>
<evidence type="ECO:0000259" key="3">
    <source>
        <dbReference type="Pfam" id="PF07940"/>
    </source>
</evidence>
<comment type="caution">
    <text evidence="4">The sequence shown here is derived from an EMBL/GenBank/DDBJ whole genome shotgun (WGS) entry which is preliminary data.</text>
</comment>
<sequence>MRWWPAPPRSRVGRIAMPPISRRSKGSADPVDEPGFSIARGQPAKGKARAVDEASPALPLGLDREPLRQDVREDGATRAIRPLPPLMPAEDEAPLRPEVVEPGRALALADFSPPAVSAGERLLRFAYRLGLPAGALHPFRKRARPRLTATVSNPLPGDAAAGKALRAGHFLVHGMKAAIADTEFTGPRLPPPFERMVHGFAWLPDLEASGPRAQCTGIAERVLGMWLNANPQPNASPAWDVGHTGHRQLTWLIHAPLLLSGSDKKFRSRVLHAMAETARWLDRNVTRADDKLGEVAGWAAITATGLLMADGGPRRLFGEAGLIRALGDMVGDDGGVLSRSPLGQIEAITILVRLKACYAAVRRDPPQQIETILSLLVPPLLALLHGDGALGSWQGAGAVPADQIATLIKASGVRTRPLRDARQWGYQRITAGKSVLLLDAAPPPIARHARDGCASTLAFEFSHGAERLIVNCGGAAFAGGLIPLRLAQGLRATAAHSTLTIDDFNSTAVLINGKLGSGVSEVEVDRRTLQADGSYAAAAPGPQGQSATRIEASHNGYVSRYGLLHQRILILRDDGTELRGEDLLVPQGKKGKRGMIGVALRFHLGPHIELAQGQDGLGVTLALPDGGLWQFRSGREPVTIEESLWADGLGRPLGTRQLVITAKIPRSGESFSWLLKKMR</sequence>